<evidence type="ECO:0008006" key="4">
    <source>
        <dbReference type="Google" id="ProtNLM"/>
    </source>
</evidence>
<reference evidence="2 3" key="1">
    <citation type="submission" date="2016-04" db="EMBL/GenBank/DDBJ databases">
        <title>ATOL: Assembling a taxonomically balanced genome-scale reconstruction of the evolutionary history of the Enterobacteriaceae.</title>
        <authorList>
            <person name="Plunkett G.III."/>
            <person name="Neeno-Eckwall E.C."/>
            <person name="Glasner J.D."/>
            <person name="Perna N.T."/>
        </authorList>
    </citation>
    <scope>NUCLEOTIDE SEQUENCE [LARGE SCALE GENOMIC DNA]</scope>
    <source>
        <strain evidence="2 3">ATCC 51603</strain>
    </source>
</reference>
<proteinExistence type="predicted"/>
<keyword evidence="3" id="KW-1185">Reference proteome</keyword>
<dbReference type="AlphaFoldDB" id="A0A1B7K5D8"/>
<feature type="chain" id="PRO_5008595888" description="TraL family protein" evidence="1">
    <location>
        <begin position="36"/>
        <end position="174"/>
    </location>
</feature>
<accession>A0A1B7K5D8</accession>
<keyword evidence="1" id="KW-0732">Signal</keyword>
<feature type="signal peptide" evidence="1">
    <location>
        <begin position="1"/>
        <end position="35"/>
    </location>
</feature>
<evidence type="ECO:0000313" key="2">
    <source>
        <dbReference type="EMBL" id="OAT55345.1"/>
    </source>
</evidence>
<name>A0A1B7K5D8_9ENTR</name>
<sequence length="174" mass="18238">MKKLNKKKWRTNVCVRIFKIILPATILISATTANAAVCSPDVSSSLKQAQYNAMKQDAAQLEPVAKNFMDNINQSLETIGCTDAWPVGNLGISLPSVDSIIKKTKEAAISKACTIAREKVSQLTGSISESISIDMPVIGNIANGSVSTGTGSSSGSGATVNGTDVWSSISNSMK</sequence>
<protein>
    <recommendedName>
        <fullName evidence="4">TraL family protein</fullName>
    </recommendedName>
</protein>
<evidence type="ECO:0000313" key="3">
    <source>
        <dbReference type="Proteomes" id="UP000078386"/>
    </source>
</evidence>
<gene>
    <name evidence="2" type="ORF">M989_01185</name>
</gene>
<dbReference type="EMBL" id="LXEU01000025">
    <property type="protein sequence ID" value="OAT55345.1"/>
    <property type="molecule type" value="Genomic_DNA"/>
</dbReference>
<dbReference type="PATRIC" id="fig|1354264.4.peg.1234"/>
<organism evidence="2 3">
    <name type="scientific">Kluyvera georgiana ATCC 51603</name>
    <dbReference type="NCBI Taxonomy" id="1354264"/>
    <lineage>
        <taxon>Bacteria</taxon>
        <taxon>Pseudomonadati</taxon>
        <taxon>Pseudomonadota</taxon>
        <taxon>Gammaproteobacteria</taxon>
        <taxon>Enterobacterales</taxon>
        <taxon>Enterobacteriaceae</taxon>
        <taxon>Kluyvera</taxon>
    </lineage>
</organism>
<evidence type="ECO:0000256" key="1">
    <source>
        <dbReference type="SAM" id="SignalP"/>
    </source>
</evidence>
<comment type="caution">
    <text evidence="2">The sequence shown here is derived from an EMBL/GenBank/DDBJ whole genome shotgun (WGS) entry which is preliminary data.</text>
</comment>
<dbReference type="RefSeq" id="WP_064543290.1">
    <property type="nucleotide sequence ID" value="NZ_LXEU01000025.1"/>
</dbReference>
<dbReference type="Proteomes" id="UP000078386">
    <property type="component" value="Unassembled WGS sequence"/>
</dbReference>